<dbReference type="SUPFAM" id="SSF81383">
    <property type="entry name" value="F-box domain"/>
    <property type="match status" value="1"/>
</dbReference>
<dbReference type="Pfam" id="PF00646">
    <property type="entry name" value="F-box"/>
    <property type="match status" value="1"/>
</dbReference>
<dbReference type="PROSITE" id="PS50181">
    <property type="entry name" value="FBOX"/>
    <property type="match status" value="1"/>
</dbReference>
<protein>
    <recommendedName>
        <fullName evidence="1">F-box domain-containing protein</fullName>
    </recommendedName>
</protein>
<dbReference type="SUPFAM" id="SSF52047">
    <property type="entry name" value="RNI-like"/>
    <property type="match status" value="1"/>
</dbReference>
<proteinExistence type="predicted"/>
<dbReference type="AlphaFoldDB" id="A0ABC9FWJ3"/>
<dbReference type="InterPro" id="IPR053781">
    <property type="entry name" value="F-box_AtFBL13-like"/>
</dbReference>
<reference evidence="2" key="1">
    <citation type="submission" date="2024-10" db="EMBL/GenBank/DDBJ databases">
        <authorList>
            <person name="Ryan C."/>
        </authorList>
    </citation>
    <scope>NUCLEOTIDE SEQUENCE [LARGE SCALE GENOMIC DNA]</scope>
</reference>
<evidence type="ECO:0000313" key="2">
    <source>
        <dbReference type="EMBL" id="CAL5083345.1"/>
    </source>
</evidence>
<dbReference type="InterPro" id="IPR036047">
    <property type="entry name" value="F-box-like_dom_sf"/>
</dbReference>
<dbReference type="InterPro" id="IPR032675">
    <property type="entry name" value="LRR_dom_sf"/>
</dbReference>
<dbReference type="Gene3D" id="3.80.10.10">
    <property type="entry name" value="Ribonuclease Inhibitor"/>
    <property type="match status" value="1"/>
</dbReference>
<accession>A0ABC9FWJ3</accession>
<dbReference type="InterPro" id="IPR001810">
    <property type="entry name" value="F-box_dom"/>
</dbReference>
<dbReference type="PANTHER" id="PTHR34709:SF70">
    <property type="entry name" value="F-BOX DOMAIN-CONTAINING PROTEIN"/>
    <property type="match status" value="1"/>
</dbReference>
<dbReference type="EMBL" id="OZ075117">
    <property type="protein sequence ID" value="CAL5083345.1"/>
    <property type="molecule type" value="Genomic_DNA"/>
</dbReference>
<dbReference type="InterPro" id="IPR055312">
    <property type="entry name" value="FBL15-like"/>
</dbReference>
<sequence>MAGSSKVAAGGGDRLSDLPDGILEHVLSFLPAADAVRSSVLSRRWLRAWAHAPALNLSDEHLQDRFLGFARELLARYGAPDVPALNVTLGCESSLGPAAAAWLRGAMERAVESISVTVTTPGTMHQLTLPRGMRAKSMTLRLSGVPFKHGPLVLPDPGAPTSFGALTELSLSRVRLQENVRPLGEFLSSCCPGLRKLRLTKVSGGLVADGGLQLWPLVLHLDMLEELVVDRVESFNKLQVVSASLRVLGVHSCFESLSQWGIDTVVEISAPRLDVVGWSGSLPKHISFENGSHCIRWLSGICFYLPGRESQSASAVRLLEMCSVANYLSVYIDIPDSTTPSMLTQEELDHVPQLPNIRVLSLELVAILRFISCPIAPIIFSFIRRCTNLTWLHIDLSMLHQFSRFNRAYLMVPDNNDTEVKKPCQSSDCNPWKACRDQLELGSLREIRISGFMGTDREMELAHVLFGVGVERPALERISISLFPHLRQGMDGSPVCSAGATSPAFKRMSLPFPQLLQHMDSIADKMKAQFPLVEGYWETIPRKELTWSRTC</sequence>
<organism evidence="2 3">
    <name type="scientific">Urochloa decumbens</name>
    <dbReference type="NCBI Taxonomy" id="240449"/>
    <lineage>
        <taxon>Eukaryota</taxon>
        <taxon>Viridiplantae</taxon>
        <taxon>Streptophyta</taxon>
        <taxon>Embryophyta</taxon>
        <taxon>Tracheophyta</taxon>
        <taxon>Spermatophyta</taxon>
        <taxon>Magnoliopsida</taxon>
        <taxon>Liliopsida</taxon>
        <taxon>Poales</taxon>
        <taxon>Poaceae</taxon>
        <taxon>PACMAD clade</taxon>
        <taxon>Panicoideae</taxon>
        <taxon>Panicodae</taxon>
        <taxon>Paniceae</taxon>
        <taxon>Melinidinae</taxon>
        <taxon>Urochloa</taxon>
    </lineage>
</organism>
<evidence type="ECO:0000259" key="1">
    <source>
        <dbReference type="PROSITE" id="PS50181"/>
    </source>
</evidence>
<dbReference type="CDD" id="cd22160">
    <property type="entry name" value="F-box_AtFBL13-like"/>
    <property type="match status" value="1"/>
</dbReference>
<gene>
    <name evidence="2" type="ORF">URODEC1_LOCUS109878</name>
</gene>
<name>A0ABC9FWJ3_9POAL</name>
<dbReference type="Proteomes" id="UP001497457">
    <property type="component" value="Chromosome 7b"/>
</dbReference>
<dbReference type="Gene3D" id="1.20.1280.50">
    <property type="match status" value="1"/>
</dbReference>
<dbReference type="PANTHER" id="PTHR34709">
    <property type="entry name" value="OS10G0396666 PROTEIN"/>
    <property type="match status" value="1"/>
</dbReference>
<evidence type="ECO:0000313" key="3">
    <source>
        <dbReference type="Proteomes" id="UP001497457"/>
    </source>
</evidence>
<feature type="domain" description="F-box" evidence="1">
    <location>
        <begin position="12"/>
        <end position="45"/>
    </location>
</feature>
<keyword evidence="3" id="KW-1185">Reference proteome</keyword>